<reference evidence="6" key="1">
    <citation type="submission" date="2022-06" db="EMBL/GenBank/DDBJ databases">
        <title>Genome sequence of Phormidium yuhuli AB48 isolated from an industrial photobioreactor environment.</title>
        <authorList>
            <person name="Qiu Y."/>
            <person name="Noonan A.J.C."/>
            <person name="Dofher K."/>
            <person name="Koch M."/>
            <person name="Kieft B."/>
            <person name="Lin X."/>
            <person name="Ziels R.M."/>
            <person name="Hallam S.J."/>
        </authorList>
    </citation>
    <scope>NUCLEOTIDE SEQUENCE</scope>
    <source>
        <strain evidence="6">AB48</strain>
    </source>
</reference>
<dbReference type="SUPFAM" id="SSF53335">
    <property type="entry name" value="S-adenosyl-L-methionine-dependent methyltransferases"/>
    <property type="match status" value="1"/>
</dbReference>
<feature type="binding site" evidence="4">
    <location>
        <begin position="215"/>
        <end position="218"/>
    </location>
    <ligand>
        <name>substrate</name>
    </ligand>
</feature>
<feature type="binding site" evidence="4">
    <location>
        <position position="215"/>
    </location>
    <ligand>
        <name>S-adenosyl-L-methionine</name>
        <dbReference type="ChEBI" id="CHEBI:59789"/>
    </ligand>
</feature>
<dbReference type="PANTHER" id="PTHR47441">
    <property type="match status" value="1"/>
</dbReference>
<dbReference type="HAMAP" id="MF_02126">
    <property type="entry name" value="RF_methyltr_PrmC"/>
    <property type="match status" value="1"/>
</dbReference>
<dbReference type="PANTHER" id="PTHR47441:SF3">
    <property type="entry name" value="RELEASE FACTOR GLUTAMINE METHYLTRANSFERASE"/>
    <property type="match status" value="1"/>
</dbReference>
<comment type="catalytic activity">
    <reaction evidence="4">
        <text>L-glutaminyl-[peptide chain release factor] + S-adenosyl-L-methionine = N(5)-methyl-L-glutaminyl-[peptide chain release factor] + S-adenosyl-L-homocysteine + H(+)</text>
        <dbReference type="Rhea" id="RHEA:42896"/>
        <dbReference type="Rhea" id="RHEA-COMP:10271"/>
        <dbReference type="Rhea" id="RHEA-COMP:10272"/>
        <dbReference type="ChEBI" id="CHEBI:15378"/>
        <dbReference type="ChEBI" id="CHEBI:30011"/>
        <dbReference type="ChEBI" id="CHEBI:57856"/>
        <dbReference type="ChEBI" id="CHEBI:59789"/>
        <dbReference type="ChEBI" id="CHEBI:61891"/>
        <dbReference type="EC" id="2.1.1.297"/>
    </reaction>
</comment>
<feature type="binding site" evidence="4">
    <location>
        <position position="198"/>
    </location>
    <ligand>
        <name>S-adenosyl-L-methionine</name>
        <dbReference type="ChEBI" id="CHEBI:59789"/>
    </ligand>
</feature>
<evidence type="ECO:0000313" key="6">
    <source>
        <dbReference type="EMBL" id="USR92056.1"/>
    </source>
</evidence>
<proteinExistence type="inferred from homology"/>
<evidence type="ECO:0000259" key="5">
    <source>
        <dbReference type="Pfam" id="PF13847"/>
    </source>
</evidence>
<name>A0ABY5AT20_9CYAN</name>
<organism evidence="6 7">
    <name type="scientific">Phormidium yuhuli AB48</name>
    <dbReference type="NCBI Taxonomy" id="2940671"/>
    <lineage>
        <taxon>Bacteria</taxon>
        <taxon>Bacillati</taxon>
        <taxon>Cyanobacteriota</taxon>
        <taxon>Cyanophyceae</taxon>
        <taxon>Oscillatoriophycideae</taxon>
        <taxon>Oscillatoriales</taxon>
        <taxon>Oscillatoriaceae</taxon>
        <taxon>Phormidium</taxon>
        <taxon>Phormidium yuhuli</taxon>
    </lineage>
</organism>
<dbReference type="CDD" id="cd02440">
    <property type="entry name" value="AdoMet_MTases"/>
    <property type="match status" value="1"/>
</dbReference>
<dbReference type="InterPro" id="IPR019874">
    <property type="entry name" value="RF_methyltr_PrmC"/>
</dbReference>
<evidence type="ECO:0000256" key="3">
    <source>
        <dbReference type="ARBA" id="ARBA00022691"/>
    </source>
</evidence>
<dbReference type="NCBIfam" id="TIGR03534">
    <property type="entry name" value="RF_mod_PrmC"/>
    <property type="match status" value="1"/>
</dbReference>
<feature type="binding site" evidence="4">
    <location>
        <begin position="146"/>
        <end position="150"/>
    </location>
    <ligand>
        <name>S-adenosyl-L-methionine</name>
        <dbReference type="ChEBI" id="CHEBI:59789"/>
    </ligand>
</feature>
<dbReference type="GO" id="GO:0102559">
    <property type="term" value="F:peptide chain release factor N(5)-glutamine methyltransferase activity"/>
    <property type="evidence" value="ECO:0007669"/>
    <property type="project" value="UniProtKB-EC"/>
</dbReference>
<dbReference type="PROSITE" id="PS00092">
    <property type="entry name" value="N6_MTASE"/>
    <property type="match status" value="1"/>
</dbReference>
<dbReference type="Proteomes" id="UP001056708">
    <property type="component" value="Chromosome"/>
</dbReference>
<dbReference type="NCBIfam" id="TIGR00536">
    <property type="entry name" value="hemK_fam"/>
    <property type="match status" value="1"/>
</dbReference>
<feature type="domain" description="Methyltransferase" evidence="5">
    <location>
        <begin position="142"/>
        <end position="208"/>
    </location>
</feature>
<dbReference type="InterPro" id="IPR025714">
    <property type="entry name" value="Methyltranfer_dom"/>
</dbReference>
<keyword evidence="3 4" id="KW-0949">S-adenosyl-L-methionine</keyword>
<evidence type="ECO:0000256" key="1">
    <source>
        <dbReference type="ARBA" id="ARBA00022603"/>
    </source>
</evidence>
<dbReference type="InterPro" id="IPR052663">
    <property type="entry name" value="RF_glutamine_MTase_cyano"/>
</dbReference>
<comment type="function">
    <text evidence="4">Methylates the class 1 translation termination release factors RF1/PrfA and RF2/PrfB on the glutamine residue of the universally conserved GGQ motif.</text>
</comment>
<dbReference type="EC" id="2.1.1.297" evidence="4"/>
<keyword evidence="7" id="KW-1185">Reference proteome</keyword>
<comment type="similarity">
    <text evidence="4">Belongs to the protein N5-glutamine methyltransferase family. PrmC subfamily.</text>
</comment>
<keyword evidence="1 4" id="KW-0489">Methyltransferase</keyword>
<sequence>MGQLSQQPQSQDESLTRDAGVEVTVSQVRAWRNQARSSALAHNLDPAEVDWLLSEGARLDRLKFRLGQPGDRLSLSRSLEDLTHLWQKRLGDRTPLQYLLGSVPWRNFNLLVSPAVLIPRPETEAIIDIVLERKGADSAGIWVDLGTGSGAIALGLAQALPKAKIYAVDCSAEALTLAQTNAERHGLGDRIQFRQGSWFEPLAAQRGQLEGMVSNPPYIPSSQIPHLQPEVSRHEPHLALDGGDDGLTALRHLIQTAPDYLQPRGLWLVEIMSGQSPAVCELLQDNGNYETPHVVRDFAGHDRFVLTQTKQR</sequence>
<evidence type="ECO:0000256" key="4">
    <source>
        <dbReference type="HAMAP-Rule" id="MF_02126"/>
    </source>
</evidence>
<dbReference type="RefSeq" id="WP_252664135.1">
    <property type="nucleotide sequence ID" value="NZ_CP098611.1"/>
</dbReference>
<dbReference type="InterPro" id="IPR002052">
    <property type="entry name" value="DNA_methylase_N6_adenine_CS"/>
</dbReference>
<keyword evidence="2 4" id="KW-0808">Transferase</keyword>
<dbReference type="Gene3D" id="3.40.50.150">
    <property type="entry name" value="Vaccinia Virus protein VP39"/>
    <property type="match status" value="1"/>
</dbReference>
<dbReference type="InterPro" id="IPR004556">
    <property type="entry name" value="HemK-like"/>
</dbReference>
<evidence type="ECO:0000313" key="7">
    <source>
        <dbReference type="Proteomes" id="UP001056708"/>
    </source>
</evidence>
<dbReference type="Pfam" id="PF13847">
    <property type="entry name" value="Methyltransf_31"/>
    <property type="match status" value="1"/>
</dbReference>
<dbReference type="GO" id="GO:0032259">
    <property type="term" value="P:methylation"/>
    <property type="evidence" value="ECO:0007669"/>
    <property type="project" value="UniProtKB-KW"/>
</dbReference>
<feature type="binding site" evidence="4">
    <location>
        <position position="169"/>
    </location>
    <ligand>
        <name>S-adenosyl-L-methionine</name>
        <dbReference type="ChEBI" id="CHEBI:59789"/>
    </ligand>
</feature>
<accession>A0ABY5AT20</accession>
<protein>
    <recommendedName>
        <fullName evidence="4">Release factor glutamine methyltransferase</fullName>
        <shortName evidence="4">RF MTase</shortName>
        <ecNumber evidence="4">2.1.1.297</ecNumber>
    </recommendedName>
    <alternativeName>
        <fullName evidence="4">N5-glutamine methyltransferase PrmC</fullName>
    </alternativeName>
    <alternativeName>
        <fullName evidence="4">Protein-(glutamine-N5) MTase PrmC</fullName>
    </alternativeName>
    <alternativeName>
        <fullName evidence="4">Protein-glutamine N-methyltransferase PrmC</fullName>
    </alternativeName>
</protein>
<dbReference type="InterPro" id="IPR029063">
    <property type="entry name" value="SAM-dependent_MTases_sf"/>
</dbReference>
<evidence type="ECO:0000256" key="2">
    <source>
        <dbReference type="ARBA" id="ARBA00022679"/>
    </source>
</evidence>
<gene>
    <name evidence="4 6" type="primary">prmC</name>
    <name evidence="6" type="ORF">NEA10_04855</name>
</gene>
<dbReference type="EMBL" id="CP098611">
    <property type="protein sequence ID" value="USR92056.1"/>
    <property type="molecule type" value="Genomic_DNA"/>
</dbReference>